<feature type="region of interest" description="Disordered" evidence="1">
    <location>
        <begin position="625"/>
        <end position="694"/>
    </location>
</feature>
<proteinExistence type="evidence at transcript level"/>
<evidence type="ECO:0000313" key="2">
    <source>
        <dbReference type="EMBL" id="BAD93243.1"/>
    </source>
</evidence>
<dbReference type="InterPro" id="IPR011989">
    <property type="entry name" value="ARM-like"/>
</dbReference>
<protein>
    <submittedName>
        <fullName evidence="2">Beta-catenin</fullName>
    </submittedName>
</protein>
<dbReference type="InterPro" id="IPR000225">
    <property type="entry name" value="Armadillo"/>
</dbReference>
<reference evidence="2" key="1">
    <citation type="submission" date="2004-06" db="EMBL/GenBank/DDBJ databases">
        <title>WNT signaling is required for brain pattern formation in planarian.</title>
        <authorList>
            <person name="Kobayashi C."/>
            <person name="Ogawa K."/>
            <person name="Mineta K."/>
            <person name="Nakazawa M."/>
            <person name="Ikeo K."/>
            <person name="Gojobori T."/>
            <person name="Agata K."/>
        </authorList>
    </citation>
    <scope>NUCLEOTIDE SEQUENCE</scope>
    <source>
        <strain evidence="2">GI</strain>
    </source>
</reference>
<dbReference type="Gene3D" id="1.25.10.10">
    <property type="entry name" value="Leucine-rich Repeat Variant"/>
    <property type="match status" value="1"/>
</dbReference>
<dbReference type="AlphaFoldDB" id="Q589S3"/>
<name>Q589S3_DUGJA</name>
<dbReference type="SMART" id="SM00185">
    <property type="entry name" value="ARM"/>
    <property type="match status" value="6"/>
</dbReference>
<dbReference type="PANTHER" id="PTHR45976">
    <property type="entry name" value="ARMADILLO SEGMENT POLARITY PROTEIN"/>
    <property type="match status" value="1"/>
</dbReference>
<organism evidence="2">
    <name type="scientific">Dugesia japonica</name>
    <name type="common">Planarian</name>
    <dbReference type="NCBI Taxonomy" id="6161"/>
    <lineage>
        <taxon>Eukaryota</taxon>
        <taxon>Metazoa</taxon>
        <taxon>Spiralia</taxon>
        <taxon>Lophotrochozoa</taxon>
        <taxon>Platyhelminthes</taxon>
        <taxon>Rhabditophora</taxon>
        <taxon>Seriata</taxon>
        <taxon>Tricladida</taxon>
        <taxon>Continenticola</taxon>
        <taxon>Geoplanoidea</taxon>
        <taxon>Dugesiidae</taxon>
        <taxon>Dugesia</taxon>
    </lineage>
</organism>
<feature type="compositionally biased region" description="Basic and acidic residues" evidence="1">
    <location>
        <begin position="662"/>
        <end position="680"/>
    </location>
</feature>
<feature type="compositionally biased region" description="Polar residues" evidence="1">
    <location>
        <begin position="626"/>
        <end position="658"/>
    </location>
</feature>
<dbReference type="EMBL" id="AB181913">
    <property type="protein sequence ID" value="BAD93243.1"/>
    <property type="molecule type" value="mRNA"/>
</dbReference>
<dbReference type="InterPro" id="IPR016024">
    <property type="entry name" value="ARM-type_fold"/>
</dbReference>
<dbReference type="GO" id="GO:0007155">
    <property type="term" value="P:cell adhesion"/>
    <property type="evidence" value="ECO:0007669"/>
    <property type="project" value="InterPro"/>
</dbReference>
<evidence type="ECO:0000256" key="1">
    <source>
        <dbReference type="SAM" id="MobiDB-lite"/>
    </source>
</evidence>
<gene>
    <name evidence="2" type="primary">Djbeta-catenin</name>
</gene>
<dbReference type="Pfam" id="PF00514">
    <property type="entry name" value="Arm"/>
    <property type="match status" value="1"/>
</dbReference>
<dbReference type="PRINTS" id="PR01869">
    <property type="entry name" value="BCATNINFAMLY"/>
</dbReference>
<dbReference type="SUPFAM" id="SSF48371">
    <property type="entry name" value="ARM repeat"/>
    <property type="match status" value="1"/>
</dbReference>
<accession>Q589S3</accession>
<dbReference type="InterPro" id="IPR013284">
    <property type="entry name" value="Beta-catenin"/>
</dbReference>
<dbReference type="GO" id="GO:0045296">
    <property type="term" value="F:cadherin binding"/>
    <property type="evidence" value="ECO:0007669"/>
    <property type="project" value="InterPro"/>
</dbReference>
<sequence length="694" mass="78350">MAERSQYYYEKTQTPWKNTNMPDEIENNFMIDRSNRTNRLKENVFPEESLDVIPNIEMPHNSHIISSMVRMQKPAQRLRFLITNMIDYIEDTDAAVDSASTLGLASNFQIIDGLRRKIISSKNPSIISECVSSVQHISKGEQGATHIVKADFIPTLLNMLRSNDMKIVECVVSTLDNLMQFVNQSRELIRKANGIEKLVEQMDINDVKFLTVVINSLHKLTYNSVDGKEQMLGCHGSEKVVQILRQYTYEKLLFAASKLLKVLSVCNINKPVLVEIGAMEALSNLMRSGSPRLVLSCLWSIRNLSDYSSNINDMQKLIKHLIELIGSDDDHTAICALGCLCNLTSGNVENKIALIEYGGVQSVCQMICERIGQEEIVEPGVAALRHVTHNNHLAQQAVDIIIQSPLLSNLSALIRGQPDKMLPIIKAIVGLTRNLSMISPKCRRSLIDLGVTNTLCEIFYRTSNGITELSQQRNSIVSIASELSFIEGVRLEDLLELTLSALQALAKDNSAKKIISYENRLLQSIVQMVMIKENSIPLHRACLGLLAEMVEYADCARILEGEGFNTRLSELIHSTNKAISTYAAIVMYVINLSKPDDYRNRLNSEIFESLQDKLANLEDDEEMISYSPNSDYYGSQTQLNPVDNKTNPSYKYKNNPNFYENRAFEQDTDESPRNVPAKERNRQRKPQPFMDVEL</sequence>